<dbReference type="STRING" id="658196.A0A397RZG7"/>
<comment type="caution">
    <text evidence="1">The sequence shown here is derived from an EMBL/GenBank/DDBJ whole genome shotgun (WGS) entry which is preliminary data.</text>
</comment>
<dbReference type="EMBL" id="QKYT01001235">
    <property type="protein sequence ID" value="RIA79573.1"/>
    <property type="molecule type" value="Genomic_DNA"/>
</dbReference>
<name>A0A397RZG7_9GLOM</name>
<organism evidence="1 2">
    <name type="scientific">Glomus cerebriforme</name>
    <dbReference type="NCBI Taxonomy" id="658196"/>
    <lineage>
        <taxon>Eukaryota</taxon>
        <taxon>Fungi</taxon>
        <taxon>Fungi incertae sedis</taxon>
        <taxon>Mucoromycota</taxon>
        <taxon>Glomeromycotina</taxon>
        <taxon>Glomeromycetes</taxon>
        <taxon>Glomerales</taxon>
        <taxon>Glomeraceae</taxon>
        <taxon>Glomus</taxon>
    </lineage>
</organism>
<dbReference type="AlphaFoldDB" id="A0A397RZG7"/>
<protein>
    <recommendedName>
        <fullName evidence="3">Retrotransposon gag domain-containing protein</fullName>
    </recommendedName>
</protein>
<proteinExistence type="predicted"/>
<gene>
    <name evidence="1" type="ORF">C1645_840386</name>
</gene>
<evidence type="ECO:0008006" key="3">
    <source>
        <dbReference type="Google" id="ProtNLM"/>
    </source>
</evidence>
<dbReference type="OrthoDB" id="2404452at2759"/>
<reference evidence="1 2" key="1">
    <citation type="submission" date="2018-06" db="EMBL/GenBank/DDBJ databases">
        <title>Comparative genomics reveals the genomic features of Rhizophagus irregularis, R. cerebriforme, R. diaphanum and Gigaspora rosea, and their symbiotic lifestyle signature.</title>
        <authorList>
            <person name="Morin E."/>
            <person name="San Clemente H."/>
            <person name="Chen E.C.H."/>
            <person name="De La Providencia I."/>
            <person name="Hainaut M."/>
            <person name="Kuo A."/>
            <person name="Kohler A."/>
            <person name="Murat C."/>
            <person name="Tang N."/>
            <person name="Roy S."/>
            <person name="Loubradou J."/>
            <person name="Henrissat B."/>
            <person name="Grigoriev I.V."/>
            <person name="Corradi N."/>
            <person name="Roux C."/>
            <person name="Martin F.M."/>
        </authorList>
    </citation>
    <scope>NUCLEOTIDE SEQUENCE [LARGE SCALE GENOMIC DNA]</scope>
    <source>
        <strain evidence="1 2">DAOM 227022</strain>
    </source>
</reference>
<sequence>MATKVQMARLLKRVHGLLDGALNNVLAARESMAKRIANAGNEAGMLNMPLFSRREDENISDWVRQFEVVFTAMGKAAGTNVVRQAAYAATCLGGVALQWYNEMKEANVGNLVNWTDNDNDNDLKHRIKQRFT</sequence>
<evidence type="ECO:0000313" key="1">
    <source>
        <dbReference type="EMBL" id="RIA79573.1"/>
    </source>
</evidence>
<keyword evidence="2" id="KW-1185">Reference proteome</keyword>
<evidence type="ECO:0000313" key="2">
    <source>
        <dbReference type="Proteomes" id="UP000265703"/>
    </source>
</evidence>
<accession>A0A397RZG7</accession>
<dbReference type="Proteomes" id="UP000265703">
    <property type="component" value="Unassembled WGS sequence"/>
</dbReference>